<keyword evidence="2" id="KW-0175">Coiled coil</keyword>
<dbReference type="Gene3D" id="2.40.420.20">
    <property type="match status" value="1"/>
</dbReference>
<dbReference type="PANTHER" id="PTHR30469">
    <property type="entry name" value="MULTIDRUG RESISTANCE PROTEIN MDTA"/>
    <property type="match status" value="1"/>
</dbReference>
<reference evidence="6" key="1">
    <citation type="submission" date="2023-07" db="EMBL/GenBank/DDBJ databases">
        <title>Gilvimarinus algae sp. nov., isolated from the surface of Kelp.</title>
        <authorList>
            <person name="Sun Y.Y."/>
            <person name="Gong Y."/>
            <person name="Du Z.J."/>
        </authorList>
    </citation>
    <scope>NUCLEOTIDE SEQUENCE</scope>
    <source>
        <strain evidence="6">SDUM040014</strain>
    </source>
</reference>
<dbReference type="SUPFAM" id="SSF111369">
    <property type="entry name" value="HlyD-like secretion proteins"/>
    <property type="match status" value="1"/>
</dbReference>
<evidence type="ECO:0000259" key="5">
    <source>
        <dbReference type="Pfam" id="PF25973"/>
    </source>
</evidence>
<proteinExistence type="inferred from homology"/>
<dbReference type="InterPro" id="IPR006143">
    <property type="entry name" value="RND_pump_MFP"/>
</dbReference>
<feature type="signal peptide" evidence="3">
    <location>
        <begin position="1"/>
        <end position="21"/>
    </location>
</feature>
<protein>
    <submittedName>
        <fullName evidence="6">Efflux RND transporter periplasmic adaptor subunit</fullName>
    </submittedName>
</protein>
<dbReference type="Proteomes" id="UP001168380">
    <property type="component" value="Unassembled WGS sequence"/>
</dbReference>
<dbReference type="RefSeq" id="WP_302713567.1">
    <property type="nucleotide sequence ID" value="NZ_JAULRT010000059.1"/>
</dbReference>
<dbReference type="EMBL" id="JAULRT010000059">
    <property type="protein sequence ID" value="MDO3382975.1"/>
    <property type="molecule type" value="Genomic_DNA"/>
</dbReference>
<evidence type="ECO:0000256" key="1">
    <source>
        <dbReference type="ARBA" id="ARBA00009477"/>
    </source>
</evidence>
<dbReference type="Pfam" id="PF25973">
    <property type="entry name" value="BSH_CzcB"/>
    <property type="match status" value="1"/>
</dbReference>
<name>A0ABT8THB6_9GAMM</name>
<accession>A0ABT8THB6</accession>
<comment type="caution">
    <text evidence="6">The sequence shown here is derived from an EMBL/GenBank/DDBJ whole genome shotgun (WGS) entry which is preliminary data.</text>
</comment>
<feature type="domain" description="CusB-like beta-barrel" evidence="4">
    <location>
        <begin position="205"/>
        <end position="275"/>
    </location>
</feature>
<keyword evidence="7" id="KW-1185">Reference proteome</keyword>
<dbReference type="Pfam" id="PF25954">
    <property type="entry name" value="Beta-barrel_RND_2"/>
    <property type="match status" value="1"/>
</dbReference>
<dbReference type="Gene3D" id="2.40.50.100">
    <property type="match status" value="1"/>
</dbReference>
<evidence type="ECO:0000256" key="2">
    <source>
        <dbReference type="SAM" id="Coils"/>
    </source>
</evidence>
<dbReference type="Gene3D" id="1.10.287.470">
    <property type="entry name" value="Helix hairpin bin"/>
    <property type="match status" value="1"/>
</dbReference>
<dbReference type="InterPro" id="IPR058792">
    <property type="entry name" value="Beta-barrel_RND_2"/>
</dbReference>
<evidence type="ECO:0000313" key="7">
    <source>
        <dbReference type="Proteomes" id="UP001168380"/>
    </source>
</evidence>
<sequence>MPTTSSRLPAGSLLLCSLVFAAVLVGCSKPEPASERRGGIQSRPVIAAEISYSPEQVNVEAVGTSRALRSVSIRPRVAGQVESVKVEPGQKVSEGEVLFSLDSRDEALALRNAEVELEDAERLLRRYRQTGDSGAVTQSALDDAESAVARARIAVDRARVNLDYQQVKAPFTGYVGLTDIDPGAWVDTSTTLTTLDDRSTLLVTFPLPELLLGQIAIGETIELSAWRKQALVAEGRVVEIDSRVDASERTFLVRAHVDNSEDKLRPGMSFRIALTLTGNDFALIPELSLQWGPRGSFVWAVIDGVAERRVATIVQRRAGQVLVDLDLPEGALVVLEGIQMVREGMPVSVAQVVNVAGMPARTEPEVSGD</sequence>
<feature type="coiled-coil region" evidence="2">
    <location>
        <begin position="103"/>
        <end position="161"/>
    </location>
</feature>
<dbReference type="PANTHER" id="PTHR30469:SF11">
    <property type="entry name" value="BLL4320 PROTEIN"/>
    <property type="match status" value="1"/>
</dbReference>
<keyword evidence="3" id="KW-0732">Signal</keyword>
<dbReference type="PROSITE" id="PS51257">
    <property type="entry name" value="PROKAR_LIPOPROTEIN"/>
    <property type="match status" value="1"/>
</dbReference>
<dbReference type="InterPro" id="IPR058647">
    <property type="entry name" value="BSH_CzcB-like"/>
</dbReference>
<feature type="chain" id="PRO_5045370155" evidence="3">
    <location>
        <begin position="22"/>
        <end position="369"/>
    </location>
</feature>
<dbReference type="Gene3D" id="2.40.30.170">
    <property type="match status" value="1"/>
</dbReference>
<feature type="domain" description="CzcB-like barrel-sandwich hybrid" evidence="5">
    <location>
        <begin position="70"/>
        <end position="196"/>
    </location>
</feature>
<evidence type="ECO:0000313" key="6">
    <source>
        <dbReference type="EMBL" id="MDO3382975.1"/>
    </source>
</evidence>
<evidence type="ECO:0000256" key="3">
    <source>
        <dbReference type="SAM" id="SignalP"/>
    </source>
</evidence>
<comment type="similarity">
    <text evidence="1">Belongs to the membrane fusion protein (MFP) (TC 8.A.1) family.</text>
</comment>
<gene>
    <name evidence="6" type="ORF">QWI16_12420</name>
</gene>
<dbReference type="NCBIfam" id="TIGR01730">
    <property type="entry name" value="RND_mfp"/>
    <property type="match status" value="1"/>
</dbReference>
<evidence type="ECO:0000259" key="4">
    <source>
        <dbReference type="Pfam" id="PF25954"/>
    </source>
</evidence>
<organism evidence="6 7">
    <name type="scientific">Gilvimarinus algae</name>
    <dbReference type="NCBI Taxonomy" id="3058037"/>
    <lineage>
        <taxon>Bacteria</taxon>
        <taxon>Pseudomonadati</taxon>
        <taxon>Pseudomonadota</taxon>
        <taxon>Gammaproteobacteria</taxon>
        <taxon>Cellvibrionales</taxon>
        <taxon>Cellvibrionaceae</taxon>
        <taxon>Gilvimarinus</taxon>
    </lineage>
</organism>